<evidence type="ECO:0000313" key="2">
    <source>
        <dbReference type="EMBL" id="CAA7037087.1"/>
    </source>
</evidence>
<sequence>MKPETADESSRHHPWWKSIYFIYDIVMHILLLAFNVAAFLYVRHEKIPISGDTTDKLKALGNFYFAAGIVGIISWVIILIYFPEMHFRGGTIDRISHILDPSLFALTPSSILVLTRLCFLRLSIVRTASRFNIFILFCTNMNQTRESSFSQFFQLFGASEIKECATRFMVTLGREGLFHVTSV</sequence>
<comment type="caution">
    <text evidence="2">The sequence shown here is derived from an EMBL/GenBank/DDBJ whole genome shotgun (WGS) entry which is preliminary data.</text>
</comment>
<feature type="transmembrane region" description="Helical" evidence="1">
    <location>
        <begin position="63"/>
        <end position="82"/>
    </location>
</feature>
<dbReference type="OrthoDB" id="10569621at2759"/>
<dbReference type="Proteomes" id="UP000467841">
    <property type="component" value="Unassembled WGS sequence"/>
</dbReference>
<gene>
    <name evidence="2" type="ORF">MERR_LOCUS24322</name>
</gene>
<keyword evidence="1" id="KW-0812">Transmembrane</keyword>
<dbReference type="AlphaFoldDB" id="A0A6D2JBP0"/>
<feature type="transmembrane region" description="Helical" evidence="1">
    <location>
        <begin position="102"/>
        <end position="122"/>
    </location>
</feature>
<proteinExistence type="predicted"/>
<protein>
    <submittedName>
        <fullName evidence="2">Uncharacterized protein</fullName>
    </submittedName>
</protein>
<organism evidence="2 3">
    <name type="scientific">Microthlaspi erraticum</name>
    <dbReference type="NCBI Taxonomy" id="1685480"/>
    <lineage>
        <taxon>Eukaryota</taxon>
        <taxon>Viridiplantae</taxon>
        <taxon>Streptophyta</taxon>
        <taxon>Embryophyta</taxon>
        <taxon>Tracheophyta</taxon>
        <taxon>Spermatophyta</taxon>
        <taxon>Magnoliopsida</taxon>
        <taxon>eudicotyledons</taxon>
        <taxon>Gunneridae</taxon>
        <taxon>Pentapetalae</taxon>
        <taxon>rosids</taxon>
        <taxon>malvids</taxon>
        <taxon>Brassicales</taxon>
        <taxon>Brassicaceae</taxon>
        <taxon>Coluteocarpeae</taxon>
        <taxon>Microthlaspi</taxon>
    </lineage>
</organism>
<name>A0A6D2JBP0_9BRAS</name>
<reference evidence="2" key="1">
    <citation type="submission" date="2020-01" db="EMBL/GenBank/DDBJ databases">
        <authorList>
            <person name="Mishra B."/>
        </authorList>
    </citation>
    <scope>NUCLEOTIDE SEQUENCE [LARGE SCALE GENOMIC DNA]</scope>
</reference>
<keyword evidence="1" id="KW-0472">Membrane</keyword>
<evidence type="ECO:0000313" key="3">
    <source>
        <dbReference type="Proteomes" id="UP000467841"/>
    </source>
</evidence>
<feature type="transmembrane region" description="Helical" evidence="1">
    <location>
        <begin position="20"/>
        <end position="42"/>
    </location>
</feature>
<dbReference type="EMBL" id="CACVBM020001169">
    <property type="protein sequence ID" value="CAA7037087.1"/>
    <property type="molecule type" value="Genomic_DNA"/>
</dbReference>
<accession>A0A6D2JBP0</accession>
<evidence type="ECO:0000256" key="1">
    <source>
        <dbReference type="SAM" id="Phobius"/>
    </source>
</evidence>
<keyword evidence="3" id="KW-1185">Reference proteome</keyword>
<keyword evidence="1" id="KW-1133">Transmembrane helix</keyword>